<name>A0A2I4GT00_JUGRE</name>
<dbReference type="GO" id="GO:0005886">
    <property type="term" value="C:plasma membrane"/>
    <property type="evidence" value="ECO:0000318"/>
    <property type="project" value="GO_Central"/>
</dbReference>
<feature type="transmembrane region" description="Helical" evidence="4">
    <location>
        <begin position="222"/>
        <end position="242"/>
    </location>
</feature>
<evidence type="ECO:0000256" key="4">
    <source>
        <dbReference type="SAM" id="Phobius"/>
    </source>
</evidence>
<keyword evidence="4" id="KW-1133">Transmembrane helix</keyword>
<keyword evidence="4" id="KW-0472">Membrane</keyword>
<dbReference type="FunFam" id="2.60.40.420:FF:000034">
    <property type="entry name" value="Cupredoxin superfamily protein"/>
    <property type="match status" value="1"/>
</dbReference>
<evidence type="ECO:0000256" key="3">
    <source>
        <dbReference type="SAM" id="MobiDB-lite"/>
    </source>
</evidence>
<feature type="compositionally biased region" description="Pro residues" evidence="3">
    <location>
        <begin position="154"/>
        <end position="174"/>
    </location>
</feature>
<feature type="transmembrane region" description="Helical" evidence="4">
    <location>
        <begin position="7"/>
        <end position="30"/>
    </location>
</feature>
<gene>
    <name evidence="6" type="primary">LOC109010598</name>
</gene>
<keyword evidence="1" id="KW-1015">Disulfide bond</keyword>
<dbReference type="KEGG" id="jre:109010598"/>
<dbReference type="InterPro" id="IPR039391">
    <property type="entry name" value="Phytocyanin-like"/>
</dbReference>
<accession>A0A2I4GT00</accession>
<dbReference type="InterPro" id="IPR008972">
    <property type="entry name" value="Cupredoxin"/>
</dbReference>
<proteinExistence type="predicted"/>
<dbReference type="GeneID" id="109010598"/>
<dbReference type="SUPFAM" id="SSF49503">
    <property type="entry name" value="Cupredoxins"/>
    <property type="match status" value="1"/>
</dbReference>
<evidence type="ECO:0000256" key="2">
    <source>
        <dbReference type="ARBA" id="ARBA00023180"/>
    </source>
</evidence>
<protein>
    <submittedName>
        <fullName evidence="6">Blue copper protein-like</fullName>
    </submittedName>
</protein>
<keyword evidence="5" id="KW-1185">Reference proteome</keyword>
<keyword evidence="4" id="KW-0812">Transmembrane</keyword>
<dbReference type="AlphaFoldDB" id="A0A2I4GT00"/>
<keyword evidence="2" id="KW-0325">Glycoprotein</keyword>
<dbReference type="PANTHER" id="PTHR33021:SF288">
    <property type="entry name" value="OS03G0648500 PROTEIN"/>
    <property type="match status" value="1"/>
</dbReference>
<feature type="region of interest" description="Disordered" evidence="3">
    <location>
        <begin position="151"/>
        <end position="209"/>
    </location>
</feature>
<dbReference type="InterPro" id="IPR003245">
    <property type="entry name" value="Phytocyanin_dom"/>
</dbReference>
<dbReference type="Gene3D" id="2.60.40.420">
    <property type="entry name" value="Cupredoxins - blue copper proteins"/>
    <property type="match status" value="1"/>
</dbReference>
<reference evidence="6" key="1">
    <citation type="submission" date="2025-08" db="UniProtKB">
        <authorList>
            <consortium name="RefSeq"/>
        </authorList>
    </citation>
    <scope>IDENTIFICATION</scope>
    <source>
        <tissue evidence="6">Leaves</tissue>
    </source>
</reference>
<evidence type="ECO:0000313" key="5">
    <source>
        <dbReference type="Proteomes" id="UP000235220"/>
    </source>
</evidence>
<dbReference type="OrthoDB" id="2015260at2759"/>
<dbReference type="GO" id="GO:0009055">
    <property type="term" value="F:electron transfer activity"/>
    <property type="evidence" value="ECO:0007669"/>
    <property type="project" value="InterPro"/>
</dbReference>
<dbReference type="Pfam" id="PF02298">
    <property type="entry name" value="Cu_bind_like"/>
    <property type="match status" value="1"/>
</dbReference>
<dbReference type="STRING" id="51240.A0A2I4GT00"/>
<dbReference type="PANTHER" id="PTHR33021">
    <property type="entry name" value="BLUE COPPER PROTEIN"/>
    <property type="match status" value="1"/>
</dbReference>
<dbReference type="Gramene" id="Jr05_04680_p1">
    <property type="protein sequence ID" value="cds.Jr05_04680_p1"/>
    <property type="gene ID" value="Jr05_04680"/>
</dbReference>
<dbReference type="RefSeq" id="XP_018847022.1">
    <property type="nucleotide sequence ID" value="XM_018991477.1"/>
</dbReference>
<evidence type="ECO:0000313" key="6">
    <source>
        <dbReference type="RefSeq" id="XP_018847022.1"/>
    </source>
</evidence>
<dbReference type="PROSITE" id="PS51257">
    <property type="entry name" value="PROKAR_LIPOPROTEIN"/>
    <property type="match status" value="1"/>
</dbReference>
<dbReference type="PROSITE" id="PS51485">
    <property type="entry name" value="PHYTOCYANIN"/>
    <property type="match status" value="1"/>
</dbReference>
<organism evidence="5 6">
    <name type="scientific">Juglans regia</name>
    <name type="common">English walnut</name>
    <dbReference type="NCBI Taxonomy" id="51240"/>
    <lineage>
        <taxon>Eukaryota</taxon>
        <taxon>Viridiplantae</taxon>
        <taxon>Streptophyta</taxon>
        <taxon>Embryophyta</taxon>
        <taxon>Tracheophyta</taxon>
        <taxon>Spermatophyta</taxon>
        <taxon>Magnoliopsida</taxon>
        <taxon>eudicotyledons</taxon>
        <taxon>Gunneridae</taxon>
        <taxon>Pentapetalae</taxon>
        <taxon>rosids</taxon>
        <taxon>fabids</taxon>
        <taxon>Fagales</taxon>
        <taxon>Juglandaceae</taxon>
        <taxon>Juglans</taxon>
    </lineage>
</organism>
<dbReference type="Proteomes" id="UP000235220">
    <property type="component" value="Chromosome 5"/>
</dbReference>
<sequence>MAGLRNPFLVLDVIMLVMVVVVQFFGFTYGCSSTCPPSACPDCSGVKYQVGPLWSLPPFPTYYSNWSLSHFFRTGDFLSFDFETGHNDVIQVSRQEYESCTACNPLRVINIGPALVPLAEKGVFYFISNFSNYCGLGLKVSVWVHGCSDGLQPTPTPSPSPSPPPLRVPPPSSPAPASRTRNGSNSPAPTPALSPDDDGYPPEAGAPPNAKSMAIRVGSSEILIFHWAFDICLVVFVILGSMI</sequence>
<evidence type="ECO:0000256" key="1">
    <source>
        <dbReference type="ARBA" id="ARBA00023157"/>
    </source>
</evidence>